<protein>
    <submittedName>
        <fullName evidence="2">Uncharacterized protein</fullName>
    </submittedName>
</protein>
<proteinExistence type="predicted"/>
<dbReference type="EMBL" id="AP024590">
    <property type="protein sequence ID" value="BCU53997.1"/>
    <property type="molecule type" value="Genomic_DNA"/>
</dbReference>
<organism evidence="2 3">
    <name type="scientific">Enterobacter kobei</name>
    <dbReference type="NCBI Taxonomy" id="208224"/>
    <lineage>
        <taxon>Bacteria</taxon>
        <taxon>Pseudomonadati</taxon>
        <taxon>Pseudomonadota</taxon>
        <taxon>Gammaproteobacteria</taxon>
        <taxon>Enterobacterales</taxon>
        <taxon>Enterobacteriaceae</taxon>
        <taxon>Enterobacter</taxon>
        <taxon>Enterobacter cloacae complex</taxon>
    </lineage>
</organism>
<reference evidence="2" key="1">
    <citation type="submission" date="2021-04" db="EMBL/GenBank/DDBJ databases">
        <title>Difference and commonality of drug resistance evolution in various bacteria. and drug sensitivity profiles.</title>
        <authorList>
            <person name="Maeda T."/>
            <person name="Shibai A."/>
            <person name="Kawada K."/>
            <person name="Kotani H."/>
            <person name="Tarusawa Y."/>
            <person name="Tanabe K."/>
            <person name="Furusawa C."/>
        </authorList>
    </citation>
    <scope>NUCLEOTIDE SEQUENCE</scope>
    <source>
        <strain evidence="2">JCM 8580</strain>
    </source>
</reference>
<accession>A0AA86M7A2</accession>
<name>A0AA86M7A2_9ENTR</name>
<dbReference type="Proteomes" id="UP000682928">
    <property type="component" value="Chromosome"/>
</dbReference>
<feature type="region of interest" description="Disordered" evidence="1">
    <location>
        <begin position="527"/>
        <end position="546"/>
    </location>
</feature>
<evidence type="ECO:0000256" key="1">
    <source>
        <dbReference type="SAM" id="MobiDB-lite"/>
    </source>
</evidence>
<sequence length="546" mass="62356">MSAAPLLLLEVNTPKIWDWHYFQHIAALIHAHHFNGLIIHQQSLIADLAAPSPGCRPGDIRHLIHRRDHALLYLQKVSRYCDEHHLQLWLQGEATPDCSEQKAKFPEFFLADARADDASFTDWLFGHAIPELLQALPSVRGLRLSLSTPDMSNEAWKGVLNLLYQSVRRQGRQLVLRDYRDKTWPRHMLKTALEALPGDVRASVKATELDYRPGFANNPNLITLAGFTKWLEFDMWGIEYGWTLLPCYLLEEFHQRLQWFAGQEGAMPEAVTLRLNWEWIPELELTDSVNEINLYGLARQVRDPHSSPAALSRAWLQSHADRPLPLHLETLFSNLLSTSYEWSCKTPTLLGRVLQSHSQPPATFQQTLHLLHLDTRSANWAQAFQPLMPADDPELGQQQFQLIELERQQSLFLAGHMQTLARQLQSDSSLSPAFTRRLTDATTRALWYTRAYHAVTRAIVLRIWMRKYGAQSGMAQQFTDALQALRTVSRELDAWFAGEGQKHPWIFQNLLSPTRLNELARSLEQEAPDDVSMAATAAGVNQRGEA</sequence>
<gene>
    <name evidence="2" type="ORF">ENKO_05910</name>
</gene>
<dbReference type="RefSeq" id="WP_088221733.1">
    <property type="nucleotide sequence ID" value="NZ_AP024590.1"/>
</dbReference>
<dbReference type="AlphaFoldDB" id="A0AA86M7A2"/>
<evidence type="ECO:0000313" key="2">
    <source>
        <dbReference type="EMBL" id="BCU53997.1"/>
    </source>
</evidence>
<evidence type="ECO:0000313" key="3">
    <source>
        <dbReference type="Proteomes" id="UP000682928"/>
    </source>
</evidence>
<dbReference type="InterPro" id="IPR017853">
    <property type="entry name" value="GH"/>
</dbReference>
<dbReference type="SUPFAM" id="SSF51445">
    <property type="entry name" value="(Trans)glycosidases"/>
    <property type="match status" value="1"/>
</dbReference>